<sequence length="238" mass="27204">MNKEVKIVEGENFVTVEEADQLDPVKMKVLLDEIEANFKKVEHFTVLLSEFQTEQVKGVLFEKGYQWAETTVYVHKNLIQLEDHPCSIKLKDLETYSEAAFLDVWKESMIGSLNGGSRLNMEEQMKSVKKEIGTSYGKTCITAFENEEPIGVMMPHIEQGTKEEGRLFYFGLLPKFRGSHKGRELHHLALTRLRNDFGATTYIGATSQNNEPMLKVFSANGCEVKEKKNAFMKSRKLK</sequence>
<name>A0A917EV31_HALAA</name>
<keyword evidence="3" id="KW-1185">Reference proteome</keyword>
<proteinExistence type="predicted"/>
<accession>A0A917EV31</accession>
<evidence type="ECO:0000313" key="3">
    <source>
        <dbReference type="Proteomes" id="UP000660110"/>
    </source>
</evidence>
<dbReference type="Gene3D" id="3.40.630.30">
    <property type="match status" value="1"/>
</dbReference>
<evidence type="ECO:0000313" key="2">
    <source>
        <dbReference type="EMBL" id="GGF20531.1"/>
    </source>
</evidence>
<protein>
    <submittedName>
        <fullName evidence="2">N-acetyltransferase</fullName>
    </submittedName>
</protein>
<dbReference type="RefSeq" id="WP_188377255.1">
    <property type="nucleotide sequence ID" value="NZ_BMEL01000002.1"/>
</dbReference>
<dbReference type="EMBL" id="BMEL01000002">
    <property type="protein sequence ID" value="GGF20531.1"/>
    <property type="molecule type" value="Genomic_DNA"/>
</dbReference>
<comment type="caution">
    <text evidence="2">The sequence shown here is derived from an EMBL/GenBank/DDBJ whole genome shotgun (WGS) entry which is preliminary data.</text>
</comment>
<reference evidence="2" key="2">
    <citation type="submission" date="2020-09" db="EMBL/GenBank/DDBJ databases">
        <authorList>
            <person name="Sun Q."/>
            <person name="Zhou Y."/>
        </authorList>
    </citation>
    <scope>NUCLEOTIDE SEQUENCE</scope>
    <source>
        <strain evidence="2">CGMCC 1.12153</strain>
    </source>
</reference>
<evidence type="ECO:0000259" key="1">
    <source>
        <dbReference type="Pfam" id="PF00583"/>
    </source>
</evidence>
<feature type="domain" description="N-acetyltransferase" evidence="1">
    <location>
        <begin position="138"/>
        <end position="217"/>
    </location>
</feature>
<dbReference type="InterPro" id="IPR000182">
    <property type="entry name" value="GNAT_dom"/>
</dbReference>
<reference evidence="2" key="1">
    <citation type="journal article" date="2014" name="Int. J. Syst. Evol. Microbiol.">
        <title>Complete genome sequence of Corynebacterium casei LMG S-19264T (=DSM 44701T), isolated from a smear-ripened cheese.</title>
        <authorList>
            <consortium name="US DOE Joint Genome Institute (JGI-PGF)"/>
            <person name="Walter F."/>
            <person name="Albersmeier A."/>
            <person name="Kalinowski J."/>
            <person name="Ruckert C."/>
        </authorList>
    </citation>
    <scope>NUCLEOTIDE SEQUENCE</scope>
    <source>
        <strain evidence="2">CGMCC 1.12153</strain>
    </source>
</reference>
<organism evidence="2 3">
    <name type="scientific">Halobacillus andaensis</name>
    <dbReference type="NCBI Taxonomy" id="1176239"/>
    <lineage>
        <taxon>Bacteria</taxon>
        <taxon>Bacillati</taxon>
        <taxon>Bacillota</taxon>
        <taxon>Bacilli</taxon>
        <taxon>Bacillales</taxon>
        <taxon>Bacillaceae</taxon>
        <taxon>Halobacillus</taxon>
    </lineage>
</organism>
<gene>
    <name evidence="2" type="ORF">GCM10010954_19090</name>
</gene>
<dbReference type="SUPFAM" id="SSF55729">
    <property type="entry name" value="Acyl-CoA N-acyltransferases (Nat)"/>
    <property type="match status" value="1"/>
</dbReference>
<dbReference type="InterPro" id="IPR016181">
    <property type="entry name" value="Acyl_CoA_acyltransferase"/>
</dbReference>
<dbReference type="CDD" id="cd04301">
    <property type="entry name" value="NAT_SF"/>
    <property type="match status" value="1"/>
</dbReference>
<dbReference type="GO" id="GO:0016747">
    <property type="term" value="F:acyltransferase activity, transferring groups other than amino-acyl groups"/>
    <property type="evidence" value="ECO:0007669"/>
    <property type="project" value="InterPro"/>
</dbReference>
<dbReference type="Pfam" id="PF00583">
    <property type="entry name" value="Acetyltransf_1"/>
    <property type="match status" value="1"/>
</dbReference>
<dbReference type="AlphaFoldDB" id="A0A917EV31"/>
<dbReference type="Proteomes" id="UP000660110">
    <property type="component" value="Unassembled WGS sequence"/>
</dbReference>